<dbReference type="GO" id="GO:0009231">
    <property type="term" value="P:riboflavin biosynthetic process"/>
    <property type="evidence" value="ECO:0007669"/>
    <property type="project" value="InterPro"/>
</dbReference>
<reference evidence="3" key="1">
    <citation type="submission" date="2016-06" db="EMBL/GenBank/DDBJ databases">
        <authorList>
            <person name="Varghese N."/>
            <person name="Submissions Spin"/>
        </authorList>
    </citation>
    <scope>NUCLEOTIDE SEQUENCE [LARGE SCALE GENOMIC DNA]</scope>
    <source>
        <strain evidence="3">DSM 44815</strain>
    </source>
</reference>
<accession>A0A1A8ZNH2</accession>
<dbReference type="PATRIC" id="fig|261654.4.peg.3084"/>
<dbReference type="Pfam" id="PF01872">
    <property type="entry name" value="RibD_C"/>
    <property type="match status" value="1"/>
</dbReference>
<dbReference type="STRING" id="261654.GA0070611_3031"/>
<evidence type="ECO:0000259" key="1">
    <source>
        <dbReference type="Pfam" id="PF01872"/>
    </source>
</evidence>
<sequence>MNRVIVIQFSTLDGVVEDPDGSAGTPDGGWAFRHGPEAVAGDKFRLGTRLDTGGLLLGRRTWQLFARLWPGRSDEFSAKMNAAPKWVASRTLTDVDAWPHSALLRGELTAEVRRLRRERDVIVIGSTAIVHTLIGHDVVDEYRLLVFPTVLGGGRRLFPDGVGVGDLRLASVERSGAAALLCHERVGRQAGDG</sequence>
<gene>
    <name evidence="2" type="ORF">GA0070611_3031</name>
</gene>
<name>A0A1A8ZNH2_9ACTN</name>
<evidence type="ECO:0000313" key="2">
    <source>
        <dbReference type="EMBL" id="SBT45435.1"/>
    </source>
</evidence>
<proteinExistence type="predicted"/>
<organism evidence="2 3">
    <name type="scientific">Micromonospora auratinigra</name>
    <dbReference type="NCBI Taxonomy" id="261654"/>
    <lineage>
        <taxon>Bacteria</taxon>
        <taxon>Bacillati</taxon>
        <taxon>Actinomycetota</taxon>
        <taxon>Actinomycetes</taxon>
        <taxon>Micromonosporales</taxon>
        <taxon>Micromonosporaceae</taxon>
        <taxon>Micromonospora</taxon>
    </lineage>
</organism>
<dbReference type="OrthoDB" id="7342392at2"/>
<dbReference type="Gene3D" id="3.40.430.10">
    <property type="entry name" value="Dihydrofolate Reductase, subunit A"/>
    <property type="match status" value="1"/>
</dbReference>
<keyword evidence="3" id="KW-1185">Reference proteome</keyword>
<protein>
    <submittedName>
        <fullName evidence="2">Dihydrofolate reductase</fullName>
    </submittedName>
</protein>
<dbReference type="InterPro" id="IPR024072">
    <property type="entry name" value="DHFR-like_dom_sf"/>
</dbReference>
<dbReference type="SUPFAM" id="SSF53597">
    <property type="entry name" value="Dihydrofolate reductase-like"/>
    <property type="match status" value="1"/>
</dbReference>
<dbReference type="Proteomes" id="UP000199385">
    <property type="component" value="Chromosome I"/>
</dbReference>
<evidence type="ECO:0000313" key="3">
    <source>
        <dbReference type="Proteomes" id="UP000199385"/>
    </source>
</evidence>
<dbReference type="AlphaFoldDB" id="A0A1A8ZNH2"/>
<dbReference type="EMBL" id="LT594323">
    <property type="protein sequence ID" value="SBT45435.1"/>
    <property type="molecule type" value="Genomic_DNA"/>
</dbReference>
<dbReference type="RefSeq" id="WP_091664505.1">
    <property type="nucleotide sequence ID" value="NZ_LT594323.1"/>
</dbReference>
<dbReference type="InterPro" id="IPR002734">
    <property type="entry name" value="RibDG_C"/>
</dbReference>
<feature type="domain" description="Bacterial bifunctional deaminase-reductase C-terminal" evidence="1">
    <location>
        <begin position="4"/>
        <end position="177"/>
    </location>
</feature>
<dbReference type="GO" id="GO:0008703">
    <property type="term" value="F:5-amino-6-(5-phosphoribosylamino)uracil reductase activity"/>
    <property type="evidence" value="ECO:0007669"/>
    <property type="project" value="InterPro"/>
</dbReference>